<name>A0A9D7XE66_9BACT</name>
<accession>A0A9D7XE66</accession>
<organism evidence="2 3">
    <name type="scientific">Candidatus Defluviibacterium haderslevense</name>
    <dbReference type="NCBI Taxonomy" id="2981993"/>
    <lineage>
        <taxon>Bacteria</taxon>
        <taxon>Pseudomonadati</taxon>
        <taxon>Bacteroidota</taxon>
        <taxon>Saprospiria</taxon>
        <taxon>Saprospirales</taxon>
        <taxon>Saprospiraceae</taxon>
        <taxon>Candidatus Defluviibacterium</taxon>
    </lineage>
</organism>
<evidence type="ECO:0000259" key="1">
    <source>
        <dbReference type="Pfam" id="PF21167"/>
    </source>
</evidence>
<dbReference type="InterPro" id="IPR016119">
    <property type="entry name" value="Br/Cl_peroxidase_C"/>
</dbReference>
<dbReference type="Pfam" id="PF21167">
    <property type="entry name" value="DUF6851"/>
    <property type="match status" value="1"/>
</dbReference>
<dbReference type="Gene3D" id="1.10.606.10">
    <property type="entry name" value="Vanadium-containing Chloroperoxidase, domain 2"/>
    <property type="match status" value="1"/>
</dbReference>
<proteinExistence type="predicted"/>
<dbReference type="InterPro" id="IPR049283">
    <property type="entry name" value="DUF6851"/>
</dbReference>
<dbReference type="GO" id="GO:0004601">
    <property type="term" value="F:peroxidase activity"/>
    <property type="evidence" value="ECO:0007669"/>
    <property type="project" value="InterPro"/>
</dbReference>
<dbReference type="SUPFAM" id="SSF48317">
    <property type="entry name" value="Acid phosphatase/Vanadium-dependent haloperoxidase"/>
    <property type="match status" value="1"/>
</dbReference>
<dbReference type="InterPro" id="IPR036938">
    <property type="entry name" value="PAP2/HPO_sf"/>
</dbReference>
<dbReference type="AlphaFoldDB" id="A0A9D7XE66"/>
<reference evidence="2 3" key="1">
    <citation type="submission" date="2020-10" db="EMBL/GenBank/DDBJ databases">
        <title>Connecting structure to function with the recovery of over 1000 high-quality activated sludge metagenome-assembled genomes encoding full-length rRNA genes using long-read sequencing.</title>
        <authorList>
            <person name="Singleton C.M."/>
            <person name="Petriglieri F."/>
            <person name="Kristensen J.M."/>
            <person name="Kirkegaard R.H."/>
            <person name="Michaelsen T.Y."/>
            <person name="Andersen M.H."/>
            <person name="Karst S.M."/>
            <person name="Dueholm M.S."/>
            <person name="Nielsen P.H."/>
            <person name="Albertsen M."/>
        </authorList>
    </citation>
    <scope>NUCLEOTIDE SEQUENCE [LARGE SCALE GENOMIC DNA]</scope>
    <source>
        <strain evidence="2">Ribe_18-Q3-R11-54_BAT3C.373</strain>
    </source>
</reference>
<evidence type="ECO:0000313" key="3">
    <source>
        <dbReference type="Proteomes" id="UP000808349"/>
    </source>
</evidence>
<dbReference type="Proteomes" id="UP000808349">
    <property type="component" value="Unassembled WGS sequence"/>
</dbReference>
<dbReference type="InterPro" id="IPR052559">
    <property type="entry name" value="V-haloperoxidase"/>
</dbReference>
<protein>
    <submittedName>
        <fullName evidence="2">Vanadium-dependent haloperoxidase</fullName>
    </submittedName>
</protein>
<dbReference type="Gene3D" id="1.20.144.10">
    <property type="entry name" value="Phosphatidic acid phosphatase type 2/haloperoxidase"/>
    <property type="match status" value="1"/>
</dbReference>
<dbReference type="PANTHER" id="PTHR34599">
    <property type="entry name" value="PEROXIDASE-RELATED"/>
    <property type="match status" value="1"/>
</dbReference>
<comment type="caution">
    <text evidence="2">The sequence shown here is derived from an EMBL/GenBank/DDBJ whole genome shotgun (WGS) entry which is preliminary data.</text>
</comment>
<dbReference type="EMBL" id="JADKFW010000012">
    <property type="protein sequence ID" value="MBK9718719.1"/>
    <property type="molecule type" value="Genomic_DNA"/>
</dbReference>
<dbReference type="PANTHER" id="PTHR34599:SF2">
    <property type="entry name" value="TRAF-TYPE DOMAIN-CONTAINING PROTEIN"/>
    <property type="match status" value="1"/>
</dbReference>
<evidence type="ECO:0000313" key="2">
    <source>
        <dbReference type="EMBL" id="MBK9718719.1"/>
    </source>
</evidence>
<feature type="domain" description="DUF6851" evidence="1">
    <location>
        <begin position="35"/>
        <end position="188"/>
    </location>
</feature>
<dbReference type="CDD" id="cd03398">
    <property type="entry name" value="PAP2_haloperoxidase"/>
    <property type="match status" value="1"/>
</dbReference>
<gene>
    <name evidence="2" type="ORF">IPO85_14630</name>
</gene>
<sequence>MAQHSVARMWNEAQLAAIRKDFGRPTVQARNLWHVSLAMYDAWAVFNPDAETYLLGKTLNDFKCPFKGFPKPSNINKATNEAISYAAYRVLHHRYKGSPNYNNITKIQFNKLFNQLGYDTTFTSTDYSTGSAAALGNYIGQCVIDYGLQDGSNESAKHANPLYQPINPPMVVAHSGNPTIIDPNRWQPLTLDLFIDQNGNVMTGTTPPFLSAEWGRVLPFALKSSDRKTLSRDGFVYFIYDNPGPPPYLDTNKMAPSSEAFIWNFELVASWSGHLDPKDSVKWDISPASRGNIKSYPLKQEDYPDFYNFKEGGDPGKGYSKNPKTKRPYVPQIVPRGDYTRALAEFWADGPDSETPPGHWYTVFNYVSDHPKTKKKFGGKGPTLNDLEWDIKGYFTLGGSMHDAAITAWSIKGYYDYVRPISAIRKLGTLGQSSDPKLPNYHVGGLKLIPGIAELVQIGDSLAGKNNEHVGKVKLYSWKGGKFITNPKTQQAGTDWVLAENWVPYQRPTFVTPPFAAYISGHSIFSRTAAEVLTYLTGDPFFPGGMSEFVIKKNEFLVFEDGPSVNLTLQWATYRDASDQCSLSRIWGGIHPPADDIPGRLLGIKLGEVGFNKAKELFYNKKE</sequence>